<feature type="compositionally biased region" description="Polar residues" evidence="1">
    <location>
        <begin position="429"/>
        <end position="444"/>
    </location>
</feature>
<feature type="region of interest" description="Disordered" evidence="1">
    <location>
        <begin position="342"/>
        <end position="368"/>
    </location>
</feature>
<feature type="region of interest" description="Disordered" evidence="1">
    <location>
        <begin position="262"/>
        <end position="292"/>
    </location>
</feature>
<feature type="region of interest" description="Disordered" evidence="1">
    <location>
        <begin position="1707"/>
        <end position="1868"/>
    </location>
</feature>
<proteinExistence type="predicted"/>
<feature type="compositionally biased region" description="Basic and acidic residues" evidence="1">
    <location>
        <begin position="1143"/>
        <end position="1163"/>
    </location>
</feature>
<feature type="region of interest" description="Disordered" evidence="1">
    <location>
        <begin position="1025"/>
        <end position="1052"/>
    </location>
</feature>
<feature type="region of interest" description="Disordered" evidence="1">
    <location>
        <begin position="1962"/>
        <end position="1986"/>
    </location>
</feature>
<evidence type="ECO:0000313" key="2">
    <source>
        <dbReference type="EMBL" id="UKJ89263.2"/>
    </source>
</evidence>
<feature type="compositionally biased region" description="Polar residues" evidence="1">
    <location>
        <begin position="885"/>
        <end position="900"/>
    </location>
</feature>
<feature type="compositionally biased region" description="Polar residues" evidence="1">
    <location>
        <begin position="505"/>
        <end position="520"/>
    </location>
</feature>
<feature type="compositionally biased region" description="Basic and acidic residues" evidence="1">
    <location>
        <begin position="1291"/>
        <end position="1317"/>
    </location>
</feature>
<feature type="region of interest" description="Disordered" evidence="1">
    <location>
        <begin position="1608"/>
        <end position="1686"/>
    </location>
</feature>
<feature type="compositionally biased region" description="Basic and acidic residues" evidence="1">
    <location>
        <begin position="42"/>
        <end position="56"/>
    </location>
</feature>
<feature type="compositionally biased region" description="Polar residues" evidence="1">
    <location>
        <begin position="277"/>
        <end position="292"/>
    </location>
</feature>
<feature type="compositionally biased region" description="Basic and acidic residues" evidence="1">
    <location>
        <begin position="1635"/>
        <end position="1650"/>
    </location>
</feature>
<feature type="compositionally biased region" description="Basic and acidic residues" evidence="1">
    <location>
        <begin position="1490"/>
        <end position="1500"/>
    </location>
</feature>
<dbReference type="InterPro" id="IPR007480">
    <property type="entry name" value="DUF529"/>
</dbReference>
<reference evidence="2" key="1">
    <citation type="submission" date="2022-07" db="EMBL/GenBank/DDBJ databases">
        <title>Evaluation of T. orientalis genome assembly methods using nanopore sequencing and analysis of variation between genomes.</title>
        <authorList>
            <person name="Yam J."/>
            <person name="Micallef M.L."/>
            <person name="Liu M."/>
            <person name="Djordjevic S.P."/>
            <person name="Bogema D.R."/>
            <person name="Jenkins C."/>
        </authorList>
    </citation>
    <scope>NUCLEOTIDE SEQUENCE</scope>
    <source>
        <strain evidence="2">Fish Creek</strain>
    </source>
</reference>
<feature type="compositionally biased region" description="Gly residues" evidence="1">
    <location>
        <begin position="2231"/>
        <end position="2242"/>
    </location>
</feature>
<feature type="region of interest" description="Disordered" evidence="1">
    <location>
        <begin position="946"/>
        <end position="976"/>
    </location>
</feature>
<feature type="compositionally biased region" description="Polar residues" evidence="1">
    <location>
        <begin position="657"/>
        <end position="672"/>
    </location>
</feature>
<feature type="region of interest" description="Disordered" evidence="1">
    <location>
        <begin position="1"/>
        <end position="71"/>
    </location>
</feature>
<feature type="compositionally biased region" description="Polar residues" evidence="1">
    <location>
        <begin position="1778"/>
        <end position="1787"/>
    </location>
</feature>
<feature type="compositionally biased region" description="Polar residues" evidence="1">
    <location>
        <begin position="1514"/>
        <end position="1553"/>
    </location>
</feature>
<accession>A0A976QRF2</accession>
<feature type="region of interest" description="Disordered" evidence="1">
    <location>
        <begin position="1340"/>
        <end position="1553"/>
    </location>
</feature>
<feature type="compositionally biased region" description="Polar residues" evidence="1">
    <location>
        <begin position="353"/>
        <end position="368"/>
    </location>
</feature>
<dbReference type="Pfam" id="PF04385">
    <property type="entry name" value="FAINT"/>
    <property type="match status" value="1"/>
</dbReference>
<gene>
    <name evidence="2" type="ORF">MACJ_002511</name>
</gene>
<protein>
    <submittedName>
        <fullName evidence="2">Uncharacterized protein</fullName>
    </submittedName>
</protein>
<evidence type="ECO:0000313" key="3">
    <source>
        <dbReference type="Proteomes" id="UP000244803"/>
    </source>
</evidence>
<sequence>MGGGKTGPIKGHGVPCYESSDQREIPPRKPPKRRPLTQNQDSHYRFKRMDQTERRYTTPMESSWLPVEPRERPKQTGKTLIVLDIDKRYDTYGYEISSEGNKVIFRADPSYLFRQVKKGNDIAWTPKDDGQYPYKVVYKHINGEDDIKIFFPRPEDFDSNENIGVMTAERPVYDMSKDPNYMYTQNTHEKSVPIPQQHTQPGVNTHQAEYTHIPMGSEPIHPQMQTPYNQFQMPAQYTHLPMAPEQTHAKVPGVTRSFDTTEAHGSYTHGTDPRFSGSVSSRPGQNFDNQMTPEFTRIPMTSDHTASRMEPEITQLHMTPEQTHAKVPGVTRSFDTTEAHGSYTHGTDPRFSGSVSSRPGQNFDNQMTPEFTRIPMTSDHTASRMEPEITQLHMTPEQTHAKVPGVTRSFDTTEAHGSYTHGTDPRFSGSVSSRPGQNFDNQMTPEFTRIPMTSDHTASRMEPEITQLHMTPEQTHAKVPGVTRSFDTTEAHGSYTHGTDPRFSGSVSSRPGQNFDNQMTPEFTRIPMTSDHTASRMEPEITQLHMTPEQTHAKVPGVTRSFDTTEAHGSYTHGTDPRFSGSVSSRPGQNFDNQMTPEFTRIPMTSDHTASRMEPEITQLHMTPEQTHAKVPGVTRSFDTTEAHGSYTHGTDPRFSGSVSSRPGQNFDNQMTPEFTRIPMTSDHTASRMEPEITQLHMTPEQTHAKVPGVTRSFDTTEAHGSYTHGTDPRFSGSVSSRPGQNFDNQMTPEFTRIPMTSDHTASRMEPEITQLHMTPEQTHAKVPGVTRSFDTTEAHGSYTHGTDPRFSGSVSSRPGQNFDNQMTPEFTRIPMTSDHTASRMEPEITQLHMTPEQTHAKVPGVTRSFDTTEAHGSYTHGTDPRFSGSVSSRPGQNFDNQMTPEFTRIPMTSDHTASRMEPEITQLHMTPEQTHAKVPGVTRSFDTTEAHGSYTHGTDPRFSGSVSSRPGQNFDNQMTPEFTRIPMTSDHTASRMEPEITQLHMTPEQTHAKVPGVTRSFDTTEAHGSYTHGTDPRFSGSVSSRPGQNFDNQMTPEFTRIPMTSDHTASRMEPEITQLHMTPEQTHAKVPGVTRSFDTTEAHGSYTHGTDPRFSRRVSSITDLHYGQEVQSRITDPIRRLRQRQRQIEETERHKDHTERDLRQPDSTELPGRPYPESSKPQTMPMTQPSSSPMSTVLHPTPASLSPNYPVHEPAQVPTATPTSTATPTAKQVATSHEPTFTPEQEPEPTTSEQMTKIVKTSLRESEGIQYMTLHVPAHPGDKPSETSPIQPESRPKEAEKQIPDEVVEDRSCSQAERDTSQGGSYHPQSKVMVDASTSTINYTDASTQFPERSVPVRRVETSEKTTCTDDIGTVERPAKVTVARMPKSRDSAQREEVLIEPTPSEEPITEAPAPEPPKRHEPIRRESPRDDVITDDEIIVEERPEGSTRAFPARQEPVRQTTVGEGTVRESAERGPIPGESTPMYGASRGPRPTESRTRDDANVNQPGSAGASGPIPSTSGEGIRRTTTATGDRINITQSQNEIRINTTDPENGNYSIDIDPKKHEKVVLTFATNSTVFVLDGASHTLGLNQGVEPGNVITDRLTMQRSQTETGGLIGGPSPVGRDTTSRTRTASADQRDPEGRPTDRRPEKFTIPQEELEQPAPPPYTTSGYSSPPFIPPPHTIPNDRSLERMLQLLEINTMSNLAQLSRPVPYTPRTRVNVTHNPHDPPAGTNRSEDSDSEEMAARSQEASRPTVVDPFGPAPREDEPNSEERGEPNSEGQGEPTSEAQRESNSEEQGEAISIDQADSISDDQGESISEDQGESISVGEDGTSGEPPAQPKPRSRGDGNGNGSPITIPLEEDESESGTEFSLNMDATDIDPNMCETKQDATTNEFTYTFKSTTRCTEVRIDNVTIWKKGQQNVNVPRNVKHNKAKNEIIITNGTKGLVYKLVSGTWKYHSTETYTEGGTNQSKSGTPDKKKPANKKPVELNIKKKDSTDEFKYVKKDKIGTYMANEGYGFNRVVSSGRFNCCRSGKDIWDANVKNEYGNKVVVNGLGDKKKTLTIHFDETEKVTFKKDENDWIQQKGAKQVHGWSWNCFGGNCCSGSSAGSSDKSEKTAEVDINKRSGDGYIGDENGSKFTFKPQSGYSINAVKLDSTVIWKTEKSDEYSNKVTVEYVDGILTIYIGSNESSKKVFKRGAENKWEEDTNASTHKSGTTGSGGGTTPSSQPTGGGTGTGGTTGTAGANQSDGNSTTKSGSGTDTSGGSTQQATPD</sequence>
<feature type="compositionally biased region" description="Low complexity" evidence="1">
    <location>
        <begin position="1178"/>
        <end position="1193"/>
    </location>
</feature>
<feature type="compositionally biased region" description="Basic and acidic residues" evidence="1">
    <location>
        <begin position="1414"/>
        <end position="1430"/>
    </location>
</feature>
<feature type="compositionally biased region" description="Basic and acidic residues" evidence="1">
    <location>
        <begin position="1355"/>
        <end position="1365"/>
    </location>
</feature>
<feature type="compositionally biased region" description="Low complexity" evidence="1">
    <location>
        <begin position="2249"/>
        <end position="2268"/>
    </location>
</feature>
<feature type="region of interest" description="Disordered" evidence="1">
    <location>
        <begin position="494"/>
        <end position="520"/>
    </location>
</feature>
<feature type="compositionally biased region" description="Basic and acidic residues" evidence="1">
    <location>
        <begin position="1763"/>
        <end position="1776"/>
    </location>
</feature>
<feature type="region of interest" description="Disordered" evidence="1">
    <location>
        <begin position="1271"/>
        <end position="1328"/>
    </location>
</feature>
<dbReference type="OrthoDB" id="10517687at2759"/>
<feature type="region of interest" description="Disordered" evidence="1">
    <location>
        <begin position="871"/>
        <end position="900"/>
    </location>
</feature>
<feature type="compositionally biased region" description="Polar residues" evidence="1">
    <location>
        <begin position="1037"/>
        <end position="1052"/>
    </location>
</feature>
<feature type="compositionally biased region" description="Low complexity" evidence="1">
    <location>
        <begin position="1235"/>
        <end position="1248"/>
    </location>
</feature>
<feature type="region of interest" description="Disordered" evidence="1">
    <location>
        <begin position="413"/>
        <end position="444"/>
    </location>
</feature>
<feature type="compositionally biased region" description="Low complexity" evidence="1">
    <location>
        <begin position="1397"/>
        <end position="1410"/>
    </location>
</feature>
<organism evidence="2 3">
    <name type="scientific">Theileria orientalis</name>
    <dbReference type="NCBI Taxonomy" id="68886"/>
    <lineage>
        <taxon>Eukaryota</taxon>
        <taxon>Sar</taxon>
        <taxon>Alveolata</taxon>
        <taxon>Apicomplexa</taxon>
        <taxon>Aconoidasida</taxon>
        <taxon>Piroplasmida</taxon>
        <taxon>Theileriidae</taxon>
        <taxon>Theileria</taxon>
    </lineage>
</organism>
<feature type="compositionally biased region" description="Basic and acidic residues" evidence="1">
    <location>
        <begin position="1385"/>
        <end position="1395"/>
    </location>
</feature>
<evidence type="ECO:0000256" key="1">
    <source>
        <dbReference type="SAM" id="MobiDB-lite"/>
    </source>
</evidence>
<feature type="compositionally biased region" description="Basic and acidic residues" evidence="1">
    <location>
        <begin position="1976"/>
        <end position="1986"/>
    </location>
</feature>
<feature type="compositionally biased region" description="Polar residues" evidence="1">
    <location>
        <begin position="961"/>
        <end position="976"/>
    </location>
</feature>
<dbReference type="Proteomes" id="UP000244803">
    <property type="component" value="Chromosome 3"/>
</dbReference>
<feature type="compositionally biased region" description="Acidic residues" evidence="1">
    <location>
        <begin position="1809"/>
        <end position="1822"/>
    </location>
</feature>
<feature type="compositionally biased region" description="Low complexity" evidence="1">
    <location>
        <begin position="1211"/>
        <end position="1227"/>
    </location>
</feature>
<feature type="region of interest" description="Disordered" evidence="1">
    <location>
        <begin position="798"/>
        <end position="824"/>
    </location>
</feature>
<feature type="region of interest" description="Disordered" evidence="1">
    <location>
        <begin position="567"/>
        <end position="596"/>
    </location>
</feature>
<feature type="compositionally biased region" description="Polar residues" evidence="1">
    <location>
        <begin position="1962"/>
        <end position="1975"/>
    </location>
</feature>
<dbReference type="EMBL" id="CP056066">
    <property type="protein sequence ID" value="UKJ89263.2"/>
    <property type="molecule type" value="Genomic_DNA"/>
</dbReference>
<name>A0A976QRF2_THEOR</name>
<feature type="region of interest" description="Disordered" evidence="1">
    <location>
        <begin position="1132"/>
        <end position="1256"/>
    </location>
</feature>
<feature type="region of interest" description="Disordered" evidence="1">
    <location>
        <begin position="722"/>
        <end position="748"/>
    </location>
</feature>
<feature type="compositionally biased region" description="Polar residues" evidence="1">
    <location>
        <begin position="809"/>
        <end position="824"/>
    </location>
</feature>
<feature type="compositionally biased region" description="Polar residues" evidence="1">
    <location>
        <begin position="581"/>
        <end position="596"/>
    </location>
</feature>
<feature type="region of interest" description="Disordered" evidence="1">
    <location>
        <begin position="2203"/>
        <end position="2274"/>
    </location>
</feature>
<feature type="compositionally biased region" description="Polar residues" evidence="1">
    <location>
        <begin position="733"/>
        <end position="748"/>
    </location>
</feature>
<feature type="region of interest" description="Disordered" evidence="1">
    <location>
        <begin position="643"/>
        <end position="672"/>
    </location>
</feature>